<evidence type="ECO:0000259" key="2">
    <source>
        <dbReference type="PROSITE" id="PS50158"/>
    </source>
</evidence>
<dbReference type="GO" id="GO:0008270">
    <property type="term" value="F:zinc ion binding"/>
    <property type="evidence" value="ECO:0007669"/>
    <property type="project" value="UniProtKB-KW"/>
</dbReference>
<name>A0AAV0H966_9ROSI</name>
<keyword evidence="4" id="KW-1185">Reference proteome</keyword>
<dbReference type="EMBL" id="CAMGYJ010000002">
    <property type="protein sequence ID" value="CAI0381846.1"/>
    <property type="molecule type" value="Genomic_DNA"/>
</dbReference>
<dbReference type="PROSITE" id="PS50158">
    <property type="entry name" value="ZF_CCHC"/>
    <property type="match status" value="1"/>
</dbReference>
<dbReference type="InterPro" id="IPR036875">
    <property type="entry name" value="Znf_CCHC_sf"/>
</dbReference>
<dbReference type="SMART" id="SM00343">
    <property type="entry name" value="ZnF_C2HC"/>
    <property type="match status" value="1"/>
</dbReference>
<dbReference type="GO" id="GO:0003676">
    <property type="term" value="F:nucleic acid binding"/>
    <property type="evidence" value="ECO:0007669"/>
    <property type="project" value="InterPro"/>
</dbReference>
<proteinExistence type="predicted"/>
<dbReference type="Pfam" id="PF00098">
    <property type="entry name" value="zf-CCHC"/>
    <property type="match status" value="1"/>
</dbReference>
<evidence type="ECO:0000313" key="4">
    <source>
        <dbReference type="Proteomes" id="UP001154282"/>
    </source>
</evidence>
<organism evidence="3 4">
    <name type="scientific">Linum tenue</name>
    <dbReference type="NCBI Taxonomy" id="586396"/>
    <lineage>
        <taxon>Eukaryota</taxon>
        <taxon>Viridiplantae</taxon>
        <taxon>Streptophyta</taxon>
        <taxon>Embryophyta</taxon>
        <taxon>Tracheophyta</taxon>
        <taxon>Spermatophyta</taxon>
        <taxon>Magnoliopsida</taxon>
        <taxon>eudicotyledons</taxon>
        <taxon>Gunneridae</taxon>
        <taxon>Pentapetalae</taxon>
        <taxon>rosids</taxon>
        <taxon>fabids</taxon>
        <taxon>Malpighiales</taxon>
        <taxon>Linaceae</taxon>
        <taxon>Linum</taxon>
    </lineage>
</organism>
<dbReference type="SUPFAM" id="SSF57756">
    <property type="entry name" value="Retrovirus zinc finger-like domains"/>
    <property type="match status" value="1"/>
</dbReference>
<dbReference type="PANTHER" id="PTHR34676">
    <property type="entry name" value="DUF4219 DOMAIN-CONTAINING PROTEIN-RELATED"/>
    <property type="match status" value="1"/>
</dbReference>
<evidence type="ECO:0000313" key="3">
    <source>
        <dbReference type="EMBL" id="CAI0381846.1"/>
    </source>
</evidence>
<dbReference type="Proteomes" id="UP001154282">
    <property type="component" value="Unassembled WGS sequence"/>
</dbReference>
<dbReference type="PANTHER" id="PTHR34676:SF8">
    <property type="entry name" value="TRANSMEMBRANE PROTEIN"/>
    <property type="match status" value="1"/>
</dbReference>
<comment type="caution">
    <text evidence="3">The sequence shown here is derived from an EMBL/GenBank/DDBJ whole genome shotgun (WGS) entry which is preliminary data.</text>
</comment>
<gene>
    <name evidence="3" type="ORF">LITE_LOCUS3328</name>
</gene>
<accession>A0AAV0H966</accession>
<keyword evidence="1" id="KW-0862">Zinc</keyword>
<reference evidence="3" key="1">
    <citation type="submission" date="2022-08" db="EMBL/GenBank/DDBJ databases">
        <authorList>
            <person name="Gutierrez-Valencia J."/>
        </authorList>
    </citation>
    <scope>NUCLEOTIDE SEQUENCE</scope>
</reference>
<dbReference type="Gene3D" id="4.10.60.10">
    <property type="entry name" value="Zinc finger, CCHC-type"/>
    <property type="match status" value="1"/>
</dbReference>
<evidence type="ECO:0000256" key="1">
    <source>
        <dbReference type="PROSITE-ProRule" id="PRU00047"/>
    </source>
</evidence>
<keyword evidence="1" id="KW-0479">Metal-binding</keyword>
<sequence length="387" mass="44301">MATSSSFSFGSAPCFTGSNYTTWKRRMRNFLWGIDEGLWLIVRDGLLAVNPEEQNAWTAEQRRSAQLNCRAMHILQSAMSPDEADKVEHCESAKEIWTCLEKTYEGTSNIKETRIDLLMHDYEAFAMQSGEGIQDMHSRFTILINHLKGLGKKFPSRELVRKILRSLPKEWLPKRTAIEEAKDLSILSVDELIGSLLSHEYVIQQVEKDEGKRRNSICFNSHAYEYDSASEENNDFEKEFALVSRKFYSMIKYKNERNKQYIYNTGRFNDRNKSVPQDRLLAQQTRDLNAGTKEQEPQACYKCGKNGHIRANCPQTLKAKEPDMVATWSDFGSKLDDEEAYMAFAFNSPSNDEVSSKSGQSEAESTPNLESSMVSVLMCRLFSICNL</sequence>
<dbReference type="AlphaFoldDB" id="A0AAV0H966"/>
<keyword evidence="1" id="KW-0863">Zinc-finger</keyword>
<dbReference type="InterPro" id="IPR001878">
    <property type="entry name" value="Znf_CCHC"/>
</dbReference>
<feature type="domain" description="CCHC-type" evidence="2">
    <location>
        <begin position="300"/>
        <end position="315"/>
    </location>
</feature>
<dbReference type="Pfam" id="PF14223">
    <property type="entry name" value="Retrotran_gag_2"/>
    <property type="match status" value="1"/>
</dbReference>
<protein>
    <recommendedName>
        <fullName evidence="2">CCHC-type domain-containing protein</fullName>
    </recommendedName>
</protein>